<keyword evidence="2" id="KW-0732">Signal</keyword>
<dbReference type="EMBL" id="JAUSVK010000001">
    <property type="protein sequence ID" value="MDQ0393142.1"/>
    <property type="molecule type" value="Genomic_DNA"/>
</dbReference>
<keyword evidence="4" id="KW-1185">Reference proteome</keyword>
<organism evidence="3 4">
    <name type="scientific">Labrys monachus</name>
    <dbReference type="NCBI Taxonomy" id="217067"/>
    <lineage>
        <taxon>Bacteria</taxon>
        <taxon>Pseudomonadati</taxon>
        <taxon>Pseudomonadota</taxon>
        <taxon>Alphaproteobacteria</taxon>
        <taxon>Hyphomicrobiales</taxon>
        <taxon>Xanthobacteraceae</taxon>
        <taxon>Labrys</taxon>
    </lineage>
</organism>
<feature type="region of interest" description="Disordered" evidence="1">
    <location>
        <begin position="61"/>
        <end position="112"/>
    </location>
</feature>
<evidence type="ECO:0000256" key="1">
    <source>
        <dbReference type="SAM" id="MobiDB-lite"/>
    </source>
</evidence>
<dbReference type="PROSITE" id="PS51257">
    <property type="entry name" value="PROKAR_LIPOPROTEIN"/>
    <property type="match status" value="1"/>
</dbReference>
<protein>
    <submittedName>
        <fullName evidence="3">Uncharacterized protein</fullName>
    </submittedName>
</protein>
<feature type="compositionally biased region" description="Gly residues" evidence="1">
    <location>
        <begin position="100"/>
        <end position="112"/>
    </location>
</feature>
<dbReference type="RefSeq" id="WP_307428016.1">
    <property type="nucleotide sequence ID" value="NZ_JAUSVK010000001.1"/>
</dbReference>
<feature type="chain" id="PRO_5045723960" evidence="2">
    <location>
        <begin position="24"/>
        <end position="112"/>
    </location>
</feature>
<dbReference type="Proteomes" id="UP001237448">
    <property type="component" value="Unassembled WGS sequence"/>
</dbReference>
<feature type="compositionally biased region" description="Basic and acidic residues" evidence="1">
    <location>
        <begin position="81"/>
        <end position="94"/>
    </location>
</feature>
<evidence type="ECO:0000313" key="3">
    <source>
        <dbReference type="EMBL" id="MDQ0393142.1"/>
    </source>
</evidence>
<evidence type="ECO:0000256" key="2">
    <source>
        <dbReference type="SAM" id="SignalP"/>
    </source>
</evidence>
<comment type="caution">
    <text evidence="3">The sequence shown here is derived from an EMBL/GenBank/DDBJ whole genome shotgun (WGS) entry which is preliminary data.</text>
</comment>
<feature type="signal peptide" evidence="2">
    <location>
        <begin position="1"/>
        <end position="23"/>
    </location>
</feature>
<accession>A0ABU0FEV9</accession>
<reference evidence="3 4" key="1">
    <citation type="submission" date="2023-07" db="EMBL/GenBank/DDBJ databases">
        <title>Genomic Encyclopedia of Type Strains, Phase IV (KMG-IV): sequencing the most valuable type-strain genomes for metagenomic binning, comparative biology and taxonomic classification.</title>
        <authorList>
            <person name="Goeker M."/>
        </authorList>
    </citation>
    <scope>NUCLEOTIDE SEQUENCE [LARGE SCALE GENOMIC DNA]</scope>
    <source>
        <strain evidence="3 4">DSM 5896</strain>
    </source>
</reference>
<sequence length="112" mass="11822">MSRTMLLSLAAMIGCAGAPGASAAPAAAVAALDAMSASPIQYSPCPPGYKITSHGGCKLSHYLRHHPEQNPNNDYSPPRPRYPDRYDGPRYRDYDDGDGGDGGYDNGDYGGD</sequence>
<name>A0ABU0FEV9_9HYPH</name>
<gene>
    <name evidence="3" type="ORF">J3R73_002934</name>
</gene>
<evidence type="ECO:0000313" key="4">
    <source>
        <dbReference type="Proteomes" id="UP001237448"/>
    </source>
</evidence>
<proteinExistence type="predicted"/>